<dbReference type="GO" id="GO:1990904">
    <property type="term" value="C:ribonucleoprotein complex"/>
    <property type="evidence" value="ECO:0007669"/>
    <property type="project" value="UniProtKB-KW"/>
</dbReference>
<dbReference type="PANTHER" id="PTHR10442">
    <property type="entry name" value="40S RIBOSOMAL PROTEIN S21"/>
    <property type="match status" value="1"/>
</dbReference>
<evidence type="ECO:0000256" key="8">
    <source>
        <dbReference type="ARBA" id="ARBA00046603"/>
    </source>
</evidence>
<keyword evidence="4" id="KW-0963">Cytoplasm</keyword>
<evidence type="ECO:0000256" key="9">
    <source>
        <dbReference type="PIRNR" id="PIRNR002148"/>
    </source>
</evidence>
<dbReference type="HOGENOM" id="CLU_167122_2_0_1"/>
<sequence>MESDAGEFVDLYCPMKCTSSHRIIPAKDYASVQLNIANVHPETGRITGTSKVYTISEPSLRMGESDDCILRWAKKDGLLSKVL</sequence>
<dbReference type="InterPro" id="IPR038579">
    <property type="entry name" value="Ribosomal_eS21_sf"/>
</dbReference>
<dbReference type="InterPro" id="IPR001931">
    <property type="entry name" value="Ribosomal_eS21"/>
</dbReference>
<evidence type="ECO:0000313" key="10">
    <source>
        <dbReference type="EnsemblMetazoa" id="MESCA009004-PA"/>
    </source>
</evidence>
<dbReference type="GO" id="GO:0006412">
    <property type="term" value="P:translation"/>
    <property type="evidence" value="ECO:0007669"/>
    <property type="project" value="InterPro"/>
</dbReference>
<name>T1GYR7_MEGSC</name>
<dbReference type="EMBL" id="CAQQ02164336">
    <property type="status" value="NOT_ANNOTATED_CDS"/>
    <property type="molecule type" value="Genomic_DNA"/>
</dbReference>
<dbReference type="GO" id="GO:0022626">
    <property type="term" value="C:cytosolic ribosome"/>
    <property type="evidence" value="ECO:0007669"/>
    <property type="project" value="UniProtKB-ARBA"/>
</dbReference>
<accession>T1GYR7</accession>
<evidence type="ECO:0000256" key="4">
    <source>
        <dbReference type="ARBA" id="ARBA00022490"/>
    </source>
</evidence>
<dbReference type="Gene3D" id="3.30.1230.20">
    <property type="match status" value="1"/>
</dbReference>
<dbReference type="FunFam" id="3.30.1230.20:FF:000001">
    <property type="entry name" value="40S ribosomal protein S21"/>
    <property type="match status" value="1"/>
</dbReference>
<reference evidence="11" key="1">
    <citation type="submission" date="2013-02" db="EMBL/GenBank/DDBJ databases">
        <authorList>
            <person name="Hughes D."/>
        </authorList>
    </citation>
    <scope>NUCLEOTIDE SEQUENCE</scope>
    <source>
        <strain>Durham</strain>
        <strain evidence="11">NC isolate 2 -- Noor lab</strain>
    </source>
</reference>
<dbReference type="Pfam" id="PF01249">
    <property type="entry name" value="Ribosomal_S21e"/>
    <property type="match status" value="1"/>
</dbReference>
<protein>
    <recommendedName>
        <fullName evidence="9">40S ribosomal protein S21</fullName>
    </recommendedName>
</protein>
<evidence type="ECO:0000256" key="3">
    <source>
        <dbReference type="ARBA" id="ARBA00010228"/>
    </source>
</evidence>
<dbReference type="Proteomes" id="UP000015102">
    <property type="component" value="Unassembled WGS sequence"/>
</dbReference>
<organism evidence="10 11">
    <name type="scientific">Megaselia scalaris</name>
    <name type="common">Humpbacked fly</name>
    <name type="synonym">Phora scalaris</name>
    <dbReference type="NCBI Taxonomy" id="36166"/>
    <lineage>
        <taxon>Eukaryota</taxon>
        <taxon>Metazoa</taxon>
        <taxon>Ecdysozoa</taxon>
        <taxon>Arthropoda</taxon>
        <taxon>Hexapoda</taxon>
        <taxon>Insecta</taxon>
        <taxon>Pterygota</taxon>
        <taxon>Neoptera</taxon>
        <taxon>Endopterygota</taxon>
        <taxon>Diptera</taxon>
        <taxon>Brachycera</taxon>
        <taxon>Muscomorpha</taxon>
        <taxon>Platypezoidea</taxon>
        <taxon>Phoridae</taxon>
        <taxon>Megaseliini</taxon>
        <taxon>Megaselia</taxon>
    </lineage>
</organism>
<evidence type="ECO:0000256" key="6">
    <source>
        <dbReference type="ARBA" id="ARBA00022980"/>
    </source>
</evidence>
<evidence type="ECO:0000256" key="7">
    <source>
        <dbReference type="ARBA" id="ARBA00023274"/>
    </source>
</evidence>
<dbReference type="PIRSF" id="PIRSF002148">
    <property type="entry name" value="Ribosomal_S21e"/>
    <property type="match status" value="1"/>
</dbReference>
<keyword evidence="6 9" id="KW-0689">Ribosomal protein</keyword>
<evidence type="ECO:0000313" key="11">
    <source>
        <dbReference type="Proteomes" id="UP000015102"/>
    </source>
</evidence>
<dbReference type="GO" id="GO:0003735">
    <property type="term" value="F:structural constituent of ribosome"/>
    <property type="evidence" value="ECO:0007669"/>
    <property type="project" value="InterPro"/>
</dbReference>
<evidence type="ECO:0000256" key="5">
    <source>
        <dbReference type="ARBA" id="ARBA00022824"/>
    </source>
</evidence>
<dbReference type="EnsemblMetazoa" id="MESCA009004-RA">
    <property type="protein sequence ID" value="MESCA009004-PA"/>
    <property type="gene ID" value="MESCA009004"/>
</dbReference>
<keyword evidence="5" id="KW-0256">Endoplasmic reticulum</keyword>
<comment type="subcellular location">
    <subcellularLocation>
        <location evidence="2">Cytoplasm</location>
        <location evidence="2">Cytosol</location>
    </subcellularLocation>
    <subcellularLocation>
        <location evidence="1">Rough endoplasmic reticulum</location>
    </subcellularLocation>
</comment>
<dbReference type="STRING" id="36166.T1GYR7"/>
<comment type="similarity">
    <text evidence="3 9">Belongs to the eukaryotic ribosomal protein eS21 family.</text>
</comment>
<dbReference type="OMA" id="GESDACM"/>
<dbReference type="GO" id="GO:0005791">
    <property type="term" value="C:rough endoplasmic reticulum"/>
    <property type="evidence" value="ECO:0007669"/>
    <property type="project" value="UniProtKB-SubCell"/>
</dbReference>
<reference evidence="10" key="2">
    <citation type="submission" date="2015-06" db="UniProtKB">
        <authorList>
            <consortium name="EnsemblMetazoa"/>
        </authorList>
    </citation>
    <scope>IDENTIFICATION</scope>
</reference>
<keyword evidence="11" id="KW-1185">Reference proteome</keyword>
<comment type="subunit">
    <text evidence="8">Component of the 40S small ribosomal subunit. Interacts with sta.</text>
</comment>
<dbReference type="EMBL" id="CAQQ02164335">
    <property type="status" value="NOT_ANNOTATED_CDS"/>
    <property type="molecule type" value="Genomic_DNA"/>
</dbReference>
<keyword evidence="7 9" id="KW-0687">Ribonucleoprotein</keyword>
<dbReference type="AlphaFoldDB" id="T1GYR7"/>
<evidence type="ECO:0000256" key="1">
    <source>
        <dbReference type="ARBA" id="ARBA00004427"/>
    </source>
</evidence>
<proteinExistence type="inferred from homology"/>
<evidence type="ECO:0000256" key="2">
    <source>
        <dbReference type="ARBA" id="ARBA00004514"/>
    </source>
</evidence>